<keyword evidence="5 9" id="KW-0418">Kinase</keyword>
<dbReference type="PIRSF" id="PIRSF000726">
    <property type="entry name" value="Asp_kin"/>
    <property type="match status" value="1"/>
</dbReference>
<name>A0A162IXK9_9FUSO</name>
<dbReference type="InterPro" id="IPR054352">
    <property type="entry name" value="ACT_Aspartokinase"/>
</dbReference>
<dbReference type="PROSITE" id="PS51671">
    <property type="entry name" value="ACT"/>
    <property type="match status" value="1"/>
</dbReference>
<dbReference type="GO" id="GO:0009090">
    <property type="term" value="P:homoserine biosynthetic process"/>
    <property type="evidence" value="ECO:0007669"/>
    <property type="project" value="TreeGrafter"/>
</dbReference>
<dbReference type="AlphaFoldDB" id="A0A162IXK9"/>
<dbReference type="GO" id="GO:0009088">
    <property type="term" value="P:threonine biosynthetic process"/>
    <property type="evidence" value="ECO:0007669"/>
    <property type="project" value="UniProtKB-UniPathway"/>
</dbReference>
<dbReference type="EC" id="2.7.2.4" evidence="9"/>
<evidence type="ECO:0000256" key="5">
    <source>
        <dbReference type="ARBA" id="ARBA00022777"/>
    </source>
</evidence>
<feature type="binding site" evidence="8">
    <location>
        <begin position="206"/>
        <end position="207"/>
    </location>
    <ligand>
        <name>ATP</name>
        <dbReference type="ChEBI" id="CHEBI:30616"/>
    </ligand>
</feature>
<evidence type="ECO:0000256" key="10">
    <source>
        <dbReference type="RuleBase" id="RU004249"/>
    </source>
</evidence>
<sequence length="445" mass="50283">MIKVVKFGGSSVANAEQFKKVKNIVDSDNDRRFIVTSACGKTDQEDHKVTDLLYLCHAHIKYGVPFDTIFELIEKKYRTIKEDLHLSIDLDREIDTIRKKMVKNVNIDYLVSRGEYLTGLCLAEYLEADFIDAKEIILFDYNGKVNFEKSKKALEARINNGKKIVIPGFYGAFPNEKIKIMSRGGSDITGAIIANLVDAEIYENWTDISGLLVADPRIVEKPKRIQYITYDELRELSYMGANVLHDETIFPVKEKNIPINIRNTNEPENEGTLIMDNCHEQDKIKAPDFLTGIAGKKDFSVITCTKAHLSSEIGILRKALQVFEDFNISVESVPAGIDTFNIIVQTQDIEKHCYDIIGRLKEELHFESISIIDNLSLVAVVGRGMSKKPGMSGKLFAELGLHGINIKTINQGIGEINIIIGIDNHDFEKTINCIYDKFIRRGEEI</sequence>
<evidence type="ECO:0000256" key="8">
    <source>
        <dbReference type="PIRSR" id="PIRSR000726-1"/>
    </source>
</evidence>
<dbReference type="Gene3D" id="3.30.2130.10">
    <property type="entry name" value="VC0802-like"/>
    <property type="match status" value="1"/>
</dbReference>
<dbReference type="EMBL" id="LVEA01000031">
    <property type="protein sequence ID" value="KYL04651.1"/>
    <property type="molecule type" value="Genomic_DNA"/>
</dbReference>
<dbReference type="UniPathway" id="UPA00034">
    <property type="reaction ID" value="UER00015"/>
</dbReference>
<dbReference type="InterPro" id="IPR018042">
    <property type="entry name" value="Aspartate_kinase_CS"/>
</dbReference>
<dbReference type="GO" id="GO:0005524">
    <property type="term" value="F:ATP binding"/>
    <property type="evidence" value="ECO:0007669"/>
    <property type="project" value="UniProtKB-KW"/>
</dbReference>
<keyword evidence="10" id="KW-0028">Amino-acid biosynthesis</keyword>
<dbReference type="PROSITE" id="PS00324">
    <property type="entry name" value="ASPARTOKINASE"/>
    <property type="match status" value="1"/>
</dbReference>
<feature type="binding site" evidence="8">
    <location>
        <position position="217"/>
    </location>
    <ligand>
        <name>ATP</name>
        <dbReference type="ChEBI" id="CHEBI:30616"/>
    </ligand>
</feature>
<dbReference type="Pfam" id="PF22468">
    <property type="entry name" value="ACT_9"/>
    <property type="match status" value="1"/>
</dbReference>
<dbReference type="NCBIfam" id="TIGR00657">
    <property type="entry name" value="asp_kinases"/>
    <property type="match status" value="1"/>
</dbReference>
<dbReference type="InterPro" id="IPR001048">
    <property type="entry name" value="Asp/Glu/Uridylate_kinase"/>
</dbReference>
<dbReference type="PANTHER" id="PTHR21499">
    <property type="entry name" value="ASPARTATE KINASE"/>
    <property type="match status" value="1"/>
</dbReference>
<comment type="similarity">
    <text evidence="2 9">Belongs to the aspartokinase family.</text>
</comment>
<keyword evidence="6 8" id="KW-0067">ATP-binding</keyword>
<reference evidence="12 13" key="1">
    <citation type="submission" date="2016-03" db="EMBL/GenBank/DDBJ databases">
        <title>Comparative genomics of human isolates of Fusobacterium necrophorum.</title>
        <authorList>
            <person name="Jensen A."/>
            <person name="Bank S."/>
            <person name="Andersen P.S."/>
            <person name="Kristensen L.H."/>
            <person name="Prag J."/>
        </authorList>
    </citation>
    <scope>NUCLEOTIDE SEQUENCE [LARGE SCALE GENOMIC DNA]</scope>
    <source>
        <strain evidence="12 13">LS_1264</strain>
    </source>
</reference>
<dbReference type="Proteomes" id="UP000075816">
    <property type="component" value="Unassembled WGS sequence"/>
</dbReference>
<evidence type="ECO:0000256" key="9">
    <source>
        <dbReference type="RuleBase" id="RU003448"/>
    </source>
</evidence>
<evidence type="ECO:0000256" key="4">
    <source>
        <dbReference type="ARBA" id="ARBA00022741"/>
    </source>
</evidence>
<dbReference type="Pfam" id="PF00696">
    <property type="entry name" value="AA_kinase"/>
    <property type="match status" value="1"/>
</dbReference>
<dbReference type="InterPro" id="IPR001341">
    <property type="entry name" value="Asp_kinase"/>
</dbReference>
<comment type="pathway">
    <text evidence="10">Amino-acid biosynthesis; L-methionine biosynthesis via de novo pathway; L-homoserine from L-aspartate: step 1/3.</text>
</comment>
<feature type="binding site" evidence="8">
    <location>
        <position position="115"/>
    </location>
    <ligand>
        <name>substrate</name>
    </ligand>
</feature>
<keyword evidence="4 8" id="KW-0547">Nucleotide-binding</keyword>
<dbReference type="UniPathway" id="UPA00051">
    <property type="reaction ID" value="UER00462"/>
</dbReference>
<dbReference type="Gene3D" id="3.40.1160.10">
    <property type="entry name" value="Acetylglutamate kinase-like"/>
    <property type="match status" value="1"/>
</dbReference>
<dbReference type="UniPathway" id="UPA00050">
    <property type="reaction ID" value="UER00461"/>
</dbReference>
<dbReference type="eggNOG" id="COG0527">
    <property type="taxonomic scope" value="Bacteria"/>
</dbReference>
<evidence type="ECO:0000256" key="7">
    <source>
        <dbReference type="ARBA" id="ARBA00047872"/>
    </source>
</evidence>
<evidence type="ECO:0000259" key="11">
    <source>
        <dbReference type="PROSITE" id="PS51671"/>
    </source>
</evidence>
<comment type="catalytic activity">
    <reaction evidence="7 9">
        <text>L-aspartate + ATP = 4-phospho-L-aspartate + ADP</text>
        <dbReference type="Rhea" id="RHEA:23776"/>
        <dbReference type="ChEBI" id="CHEBI:29991"/>
        <dbReference type="ChEBI" id="CHEBI:30616"/>
        <dbReference type="ChEBI" id="CHEBI:57535"/>
        <dbReference type="ChEBI" id="CHEBI:456216"/>
        <dbReference type="EC" id="2.7.2.4"/>
    </reaction>
</comment>
<evidence type="ECO:0000313" key="12">
    <source>
        <dbReference type="EMBL" id="KYL04651.1"/>
    </source>
</evidence>
<evidence type="ECO:0000256" key="3">
    <source>
        <dbReference type="ARBA" id="ARBA00022679"/>
    </source>
</evidence>
<dbReference type="InterPro" id="IPR002912">
    <property type="entry name" value="ACT_dom"/>
</dbReference>
<feature type="domain" description="ACT" evidence="11">
    <location>
        <begin position="380"/>
        <end position="445"/>
    </location>
</feature>
<dbReference type="RefSeq" id="WP_062624723.1">
    <property type="nucleotide sequence ID" value="NZ_CAXOUM010000022.1"/>
</dbReference>
<evidence type="ECO:0000256" key="2">
    <source>
        <dbReference type="ARBA" id="ARBA00010122"/>
    </source>
</evidence>
<dbReference type="GO" id="GO:0005829">
    <property type="term" value="C:cytosol"/>
    <property type="evidence" value="ECO:0007669"/>
    <property type="project" value="TreeGrafter"/>
</dbReference>
<accession>A0A162IXK9</accession>
<comment type="pathway">
    <text evidence="10">Amino-acid biosynthesis; L-threonine biosynthesis; L-threonine from L-aspartate: step 1/5.</text>
</comment>
<evidence type="ECO:0000256" key="6">
    <source>
        <dbReference type="ARBA" id="ARBA00022840"/>
    </source>
</evidence>
<dbReference type="SUPFAM" id="SSF55021">
    <property type="entry name" value="ACT-like"/>
    <property type="match status" value="2"/>
</dbReference>
<proteinExistence type="inferred from homology"/>
<dbReference type="GO" id="GO:0009089">
    <property type="term" value="P:lysine biosynthetic process via diaminopimelate"/>
    <property type="evidence" value="ECO:0007669"/>
    <property type="project" value="UniProtKB-UniPathway"/>
</dbReference>
<protein>
    <recommendedName>
        <fullName evidence="9">Aspartokinase</fullName>
        <ecNumber evidence="9">2.7.2.4</ecNumber>
    </recommendedName>
</protein>
<dbReference type="InterPro" id="IPR045865">
    <property type="entry name" value="ACT-like_dom_sf"/>
</dbReference>
<keyword evidence="3 9" id="KW-0808">Transferase</keyword>
<comment type="caution">
    <text evidence="12">The sequence shown here is derived from an EMBL/GenBank/DDBJ whole genome shotgun (WGS) entry which is preliminary data.</text>
</comment>
<evidence type="ECO:0000313" key="13">
    <source>
        <dbReference type="Proteomes" id="UP000075816"/>
    </source>
</evidence>
<feature type="binding site" evidence="8">
    <location>
        <begin position="6"/>
        <end position="9"/>
    </location>
    <ligand>
        <name>ATP</name>
        <dbReference type="ChEBI" id="CHEBI:30616"/>
    </ligand>
</feature>
<dbReference type="SUPFAM" id="SSF53633">
    <property type="entry name" value="Carbamate kinase-like"/>
    <property type="match status" value="1"/>
</dbReference>
<dbReference type="InterPro" id="IPR005260">
    <property type="entry name" value="Asp_kin_monofn"/>
</dbReference>
<dbReference type="InterPro" id="IPR036393">
    <property type="entry name" value="AceGlu_kinase-like_sf"/>
</dbReference>
<gene>
    <name evidence="12" type="ORF">A2J07_04930</name>
</gene>
<dbReference type="NCBIfam" id="NF006540">
    <property type="entry name" value="PRK09034.1"/>
    <property type="match status" value="1"/>
</dbReference>
<dbReference type="KEGG" id="fnf:BSQ88_03295"/>
<evidence type="ECO:0000256" key="1">
    <source>
        <dbReference type="ARBA" id="ARBA00004766"/>
    </source>
</evidence>
<feature type="binding site" evidence="8">
    <location>
        <position position="50"/>
    </location>
    <ligand>
        <name>substrate</name>
    </ligand>
</feature>
<comment type="pathway">
    <text evidence="1 10">Amino-acid biosynthesis; L-lysine biosynthesis via DAP pathway; (S)-tetrahydrodipicolinate from L-aspartate: step 1/4.</text>
</comment>
<dbReference type="PANTHER" id="PTHR21499:SF67">
    <property type="entry name" value="ASPARTOKINASE 3"/>
    <property type="match status" value="1"/>
</dbReference>
<organism evidence="12 13">
    <name type="scientific">Fusobacterium necrophorum subsp. funduliforme</name>
    <dbReference type="NCBI Taxonomy" id="143387"/>
    <lineage>
        <taxon>Bacteria</taxon>
        <taxon>Fusobacteriati</taxon>
        <taxon>Fusobacteriota</taxon>
        <taxon>Fusobacteriia</taxon>
        <taxon>Fusobacteriales</taxon>
        <taxon>Fusobacteriaceae</taxon>
        <taxon>Fusobacterium</taxon>
    </lineage>
</organism>
<dbReference type="GO" id="GO:0004072">
    <property type="term" value="F:aspartate kinase activity"/>
    <property type="evidence" value="ECO:0007669"/>
    <property type="project" value="UniProtKB-EC"/>
</dbReference>